<keyword evidence="1" id="KW-1133">Transmembrane helix</keyword>
<comment type="caution">
    <text evidence="2">The sequence shown here is derived from an EMBL/GenBank/DDBJ whole genome shotgun (WGS) entry which is preliminary data.</text>
</comment>
<dbReference type="EMBL" id="DVNK01000039">
    <property type="protein sequence ID" value="HIU46923.1"/>
    <property type="molecule type" value="Genomic_DNA"/>
</dbReference>
<organism evidence="2 3">
    <name type="scientific">Candidatus Fimadaptatus faecigallinarum</name>
    <dbReference type="NCBI Taxonomy" id="2840814"/>
    <lineage>
        <taxon>Bacteria</taxon>
        <taxon>Bacillati</taxon>
        <taxon>Bacillota</taxon>
        <taxon>Clostridia</taxon>
        <taxon>Eubacteriales</taxon>
        <taxon>Candidatus Fimadaptatus</taxon>
    </lineage>
</organism>
<protein>
    <submittedName>
        <fullName evidence="2">Uncharacterized protein</fullName>
    </submittedName>
</protein>
<dbReference type="AlphaFoldDB" id="A0A9D1LRV8"/>
<reference evidence="2" key="1">
    <citation type="submission" date="2020-10" db="EMBL/GenBank/DDBJ databases">
        <authorList>
            <person name="Gilroy R."/>
        </authorList>
    </citation>
    <scope>NUCLEOTIDE SEQUENCE</scope>
    <source>
        <strain evidence="2">ChiSxjej2B14-8506</strain>
    </source>
</reference>
<reference evidence="2" key="2">
    <citation type="journal article" date="2021" name="PeerJ">
        <title>Extensive microbial diversity within the chicken gut microbiome revealed by metagenomics and culture.</title>
        <authorList>
            <person name="Gilroy R."/>
            <person name="Ravi A."/>
            <person name="Getino M."/>
            <person name="Pursley I."/>
            <person name="Horton D.L."/>
            <person name="Alikhan N.F."/>
            <person name="Baker D."/>
            <person name="Gharbi K."/>
            <person name="Hall N."/>
            <person name="Watson M."/>
            <person name="Adriaenssens E.M."/>
            <person name="Foster-Nyarko E."/>
            <person name="Jarju S."/>
            <person name="Secka A."/>
            <person name="Antonio M."/>
            <person name="Oren A."/>
            <person name="Chaudhuri R.R."/>
            <person name="La Ragione R."/>
            <person name="Hildebrand F."/>
            <person name="Pallen M.J."/>
        </authorList>
    </citation>
    <scope>NUCLEOTIDE SEQUENCE</scope>
    <source>
        <strain evidence="2">ChiSxjej2B14-8506</strain>
    </source>
</reference>
<keyword evidence="1" id="KW-0812">Transmembrane</keyword>
<evidence type="ECO:0000313" key="3">
    <source>
        <dbReference type="Proteomes" id="UP000824123"/>
    </source>
</evidence>
<evidence type="ECO:0000256" key="1">
    <source>
        <dbReference type="SAM" id="Phobius"/>
    </source>
</evidence>
<dbReference type="Proteomes" id="UP000824123">
    <property type="component" value="Unassembled WGS sequence"/>
</dbReference>
<accession>A0A9D1LRV8</accession>
<sequence>MNRWEYYRELDRRRMFKRWAGMFNVVGAAVAALCILLALGLLMSLMGWVWQDLNQSLMNLINTAISVILHPVGDAVITLG</sequence>
<gene>
    <name evidence="2" type="ORF">IAC59_06660</name>
</gene>
<evidence type="ECO:0000313" key="2">
    <source>
        <dbReference type="EMBL" id="HIU46923.1"/>
    </source>
</evidence>
<feature type="transmembrane region" description="Helical" evidence="1">
    <location>
        <begin position="21"/>
        <end position="50"/>
    </location>
</feature>
<keyword evidence="1" id="KW-0472">Membrane</keyword>
<proteinExistence type="predicted"/>
<name>A0A9D1LRV8_9FIRM</name>